<dbReference type="EMBL" id="OX458333">
    <property type="protein sequence ID" value="CAI8902728.1"/>
    <property type="molecule type" value="Genomic_DNA"/>
</dbReference>
<feature type="region of interest" description="Disordered" evidence="1">
    <location>
        <begin position="1"/>
        <end position="22"/>
    </location>
</feature>
<evidence type="ECO:0000313" key="3">
    <source>
        <dbReference type="Proteomes" id="UP001162030"/>
    </source>
</evidence>
<evidence type="ECO:0000313" key="2">
    <source>
        <dbReference type="EMBL" id="CAI8902728.1"/>
    </source>
</evidence>
<dbReference type="Proteomes" id="UP001162030">
    <property type="component" value="Chromosome"/>
</dbReference>
<proteinExistence type="predicted"/>
<keyword evidence="3" id="KW-1185">Reference proteome</keyword>
<name>A0ABN8X8J4_9GAMM</name>
<accession>A0ABN8X8J4</accession>
<sequence length="73" mass="7879">MIRTETSLKRVSKSPGPAPVRLDHIARTDHPERDALTMLCEERGTKLEKVSPNASARGRPSSGRLGAGAIICQ</sequence>
<feature type="region of interest" description="Disordered" evidence="1">
    <location>
        <begin position="44"/>
        <end position="73"/>
    </location>
</feature>
<gene>
    <name evidence="2" type="ORF">MSZNOR_3475</name>
</gene>
<protein>
    <submittedName>
        <fullName evidence="2">Uncharacterized protein</fullName>
    </submittedName>
</protein>
<reference evidence="2 3" key="1">
    <citation type="submission" date="2023-03" db="EMBL/GenBank/DDBJ databases">
        <authorList>
            <person name="Pearce D."/>
        </authorList>
    </citation>
    <scope>NUCLEOTIDE SEQUENCE [LARGE SCALE GENOMIC DNA]</scope>
    <source>
        <strain evidence="2">Msz</strain>
    </source>
</reference>
<organism evidence="2 3">
    <name type="scientific">Methylocaldum szegediense</name>
    <dbReference type="NCBI Taxonomy" id="73780"/>
    <lineage>
        <taxon>Bacteria</taxon>
        <taxon>Pseudomonadati</taxon>
        <taxon>Pseudomonadota</taxon>
        <taxon>Gammaproteobacteria</taxon>
        <taxon>Methylococcales</taxon>
        <taxon>Methylococcaceae</taxon>
        <taxon>Methylocaldum</taxon>
    </lineage>
</organism>
<evidence type="ECO:0000256" key="1">
    <source>
        <dbReference type="SAM" id="MobiDB-lite"/>
    </source>
</evidence>